<sequence length="176" mass="18192">MVSAGGADRLLALVVRLLPPGRAEWGRAMRAEATAIEPGLPRWGYVLGCVRVVLVQSPVGLLALAARRAGARGPALGTGAAASLAAAAWWLAAQLLFPPVPAGIGGAVVVAGLAIGAVVYRGARRDDRAQDTLLAALGVATCGTASCSTCPMWADAHRSSRLRHHQHRDRRSTAHD</sequence>
<keyword evidence="1" id="KW-0812">Transmembrane</keyword>
<dbReference type="EMBL" id="BAAARV010000075">
    <property type="protein sequence ID" value="GAA2374392.1"/>
    <property type="molecule type" value="Genomic_DNA"/>
</dbReference>
<evidence type="ECO:0000256" key="1">
    <source>
        <dbReference type="SAM" id="Phobius"/>
    </source>
</evidence>
<feature type="transmembrane region" description="Helical" evidence="1">
    <location>
        <begin position="103"/>
        <end position="120"/>
    </location>
</feature>
<comment type="caution">
    <text evidence="2">The sequence shown here is derived from an EMBL/GenBank/DDBJ whole genome shotgun (WGS) entry which is preliminary data.</text>
</comment>
<organism evidence="2 3">
    <name type="scientific">Dactylosporangium salmoneum</name>
    <dbReference type="NCBI Taxonomy" id="53361"/>
    <lineage>
        <taxon>Bacteria</taxon>
        <taxon>Bacillati</taxon>
        <taxon>Actinomycetota</taxon>
        <taxon>Actinomycetes</taxon>
        <taxon>Micromonosporales</taxon>
        <taxon>Micromonosporaceae</taxon>
        <taxon>Dactylosporangium</taxon>
    </lineage>
</organism>
<feature type="transmembrane region" description="Helical" evidence="1">
    <location>
        <begin position="76"/>
        <end position="97"/>
    </location>
</feature>
<keyword evidence="3" id="KW-1185">Reference proteome</keyword>
<feature type="transmembrane region" description="Helical" evidence="1">
    <location>
        <begin position="43"/>
        <end position="64"/>
    </location>
</feature>
<reference evidence="2 3" key="1">
    <citation type="journal article" date="2019" name="Int. J. Syst. Evol. Microbiol.">
        <title>The Global Catalogue of Microorganisms (GCM) 10K type strain sequencing project: providing services to taxonomists for standard genome sequencing and annotation.</title>
        <authorList>
            <consortium name="The Broad Institute Genomics Platform"/>
            <consortium name="The Broad Institute Genome Sequencing Center for Infectious Disease"/>
            <person name="Wu L."/>
            <person name="Ma J."/>
        </authorList>
    </citation>
    <scope>NUCLEOTIDE SEQUENCE [LARGE SCALE GENOMIC DNA]</scope>
    <source>
        <strain evidence="2 3">JCM 3272</strain>
    </source>
</reference>
<proteinExistence type="predicted"/>
<name>A0ABN3HAX2_9ACTN</name>
<accession>A0ABN3HAX2</accession>
<keyword evidence="1" id="KW-1133">Transmembrane helix</keyword>
<evidence type="ECO:0000313" key="2">
    <source>
        <dbReference type="EMBL" id="GAA2374392.1"/>
    </source>
</evidence>
<dbReference type="Proteomes" id="UP001501444">
    <property type="component" value="Unassembled WGS sequence"/>
</dbReference>
<protein>
    <submittedName>
        <fullName evidence="2">Uncharacterized protein</fullName>
    </submittedName>
</protein>
<gene>
    <name evidence="2" type="ORF">GCM10010170_077400</name>
</gene>
<evidence type="ECO:0000313" key="3">
    <source>
        <dbReference type="Proteomes" id="UP001501444"/>
    </source>
</evidence>
<keyword evidence="1" id="KW-0472">Membrane</keyword>